<sequence length="105" mass="12641">MNMPIFNEKKVDVLDVICDFAQVLKDVTKQEMIEHNTDYIEKVTSLNEKKERYRVIMEECPIERRKVIQGYIVDMMDKHSDEGDHFYLRGYRDCIALLHRLNLFK</sequence>
<dbReference type="EMBL" id="WBZC01000012">
    <property type="protein sequence ID" value="KAB3536244.1"/>
    <property type="molecule type" value="Genomic_DNA"/>
</dbReference>
<dbReference type="OrthoDB" id="9792958at2"/>
<name>A0A6I0FBR0_9FIRM</name>
<gene>
    <name evidence="1" type="ORF">F8154_03970</name>
</gene>
<evidence type="ECO:0000313" key="2">
    <source>
        <dbReference type="Proteomes" id="UP000432715"/>
    </source>
</evidence>
<accession>A0A6I0FBR0</accession>
<protein>
    <submittedName>
        <fullName evidence="1">Uncharacterized protein</fullName>
    </submittedName>
</protein>
<comment type="caution">
    <text evidence="1">The sequence shown here is derived from an EMBL/GenBank/DDBJ whole genome shotgun (WGS) entry which is preliminary data.</text>
</comment>
<reference evidence="1 2" key="1">
    <citation type="submission" date="2019-10" db="EMBL/GenBank/DDBJ databases">
        <title>Alkaliphilus serpentinus sp. nov. and Alkaliphilus pronyensis sp. nov., two novel anaerobic alkaliphilic species isolated from the serpentinized-hosted hydrothermal field of the Prony Bay (New Caledonia).</title>
        <authorList>
            <person name="Postec A."/>
        </authorList>
    </citation>
    <scope>NUCLEOTIDE SEQUENCE [LARGE SCALE GENOMIC DNA]</scope>
    <source>
        <strain evidence="1 2">LacV</strain>
    </source>
</reference>
<dbReference type="Proteomes" id="UP000432715">
    <property type="component" value="Unassembled WGS sequence"/>
</dbReference>
<evidence type="ECO:0000313" key="1">
    <source>
        <dbReference type="EMBL" id="KAB3536244.1"/>
    </source>
</evidence>
<proteinExistence type="predicted"/>
<keyword evidence="2" id="KW-1185">Reference proteome</keyword>
<dbReference type="RefSeq" id="WP_151860300.1">
    <property type="nucleotide sequence ID" value="NZ_WBZC01000012.1"/>
</dbReference>
<organism evidence="1 2">
    <name type="scientific">Alkaliphilus pronyensis</name>
    <dbReference type="NCBI Taxonomy" id="1482732"/>
    <lineage>
        <taxon>Bacteria</taxon>
        <taxon>Bacillati</taxon>
        <taxon>Bacillota</taxon>
        <taxon>Clostridia</taxon>
        <taxon>Peptostreptococcales</taxon>
        <taxon>Natronincolaceae</taxon>
        <taxon>Alkaliphilus</taxon>
    </lineage>
</organism>
<dbReference type="AlphaFoldDB" id="A0A6I0FBR0"/>